<dbReference type="Gene3D" id="3.90.1300.10">
    <property type="entry name" value="Amidase signature (AS) domain"/>
    <property type="match status" value="1"/>
</dbReference>
<evidence type="ECO:0000256" key="1">
    <source>
        <dbReference type="ARBA" id="ARBA00009199"/>
    </source>
</evidence>
<sequence>MATILGSSRELLLELVLYLWWTATRLVFALWWFWQRPRPVPPITDKLLLRSATSLAADIRNGKVRSVDVVSAYIRRIREVQPIINAVVEERFDEALKDAEEVDTLVASGTMSPSQMTEEKPLLGLPFTSKNSIAIKGMRQDAGSLFWYGRRAVEDAPAVALLRSAGAIPLALTNVPEMCMWGDSHNLVDGATLNSHDTRRSPGGSSGGEGTLLAAAGSLIGIGTDIGGSVRIPAAYCGIFAHKPTAGVVHNTGLFPDAGDKLGQFNCVGPMTRFAEDLPLMLNVLAGSPTNVFRLSEKVNLNMLKLYYMDTEGSLYISRITSDVRKVVKKVTQYLKETHGLQPQPMQIPEMRFAVFTLFKVAAAKEPQPLSEMYRPGGFNTLVELFRLLVGAGRHTLAALVTCKMASLFRFRSEQEGEAYVASLENARDRFEEKLGDNGVLVLPAATSAALFRNQDVLIFDSPDTVTLFNLFQAPATVCPVMRSVNNLPLCVQVVAKRGNDRLCLAVAREIEKHFGGWMDPSVKC</sequence>
<proteinExistence type="inferred from homology"/>
<dbReference type="InterPro" id="IPR052739">
    <property type="entry name" value="FAAH2"/>
</dbReference>
<evidence type="ECO:0000256" key="2">
    <source>
        <dbReference type="PIRSR" id="PIRSR001221-1"/>
    </source>
</evidence>
<dbReference type="PIRSF" id="PIRSF001221">
    <property type="entry name" value="Amidase_fungi"/>
    <property type="match status" value="1"/>
</dbReference>
<keyword evidence="3" id="KW-0812">Transmembrane</keyword>
<dbReference type="Pfam" id="PF01425">
    <property type="entry name" value="Amidase"/>
    <property type="match status" value="1"/>
</dbReference>
<dbReference type="GO" id="GO:0012505">
    <property type="term" value="C:endomembrane system"/>
    <property type="evidence" value="ECO:0007669"/>
    <property type="project" value="TreeGrafter"/>
</dbReference>
<comment type="similarity">
    <text evidence="1">Belongs to the amidase family.</text>
</comment>
<dbReference type="PANTHER" id="PTHR43372">
    <property type="entry name" value="FATTY-ACID AMIDE HYDROLASE"/>
    <property type="match status" value="1"/>
</dbReference>
<feature type="transmembrane region" description="Helical" evidence="3">
    <location>
        <begin position="12"/>
        <end position="34"/>
    </location>
</feature>
<keyword evidence="5" id="KW-0808">Transferase</keyword>
<feature type="domain" description="Amidase" evidence="4">
    <location>
        <begin position="68"/>
        <end position="505"/>
    </location>
</feature>
<dbReference type="SUPFAM" id="SSF75304">
    <property type="entry name" value="Amidase signature (AS) enzymes"/>
    <property type="match status" value="1"/>
</dbReference>
<feature type="active site" description="Acyl-ester intermediate" evidence="2">
    <location>
        <position position="229"/>
    </location>
</feature>
<dbReference type="AlphaFoldDB" id="A0A6M2CV90"/>
<dbReference type="GO" id="GO:0016740">
    <property type="term" value="F:transferase activity"/>
    <property type="evidence" value="ECO:0007669"/>
    <property type="project" value="UniProtKB-KW"/>
</dbReference>
<dbReference type="InterPro" id="IPR020556">
    <property type="entry name" value="Amidase_CS"/>
</dbReference>
<protein>
    <submittedName>
        <fullName evidence="5">Putative asp-trnaasn/glu-trnagln amidotransferase a subunit</fullName>
    </submittedName>
</protein>
<feature type="active site" description="Charge relay system" evidence="2">
    <location>
        <position position="130"/>
    </location>
</feature>
<accession>A0A6M2CV90</accession>
<organism evidence="5">
    <name type="scientific">Rhipicephalus microplus</name>
    <name type="common">Cattle tick</name>
    <name type="synonym">Boophilus microplus</name>
    <dbReference type="NCBI Taxonomy" id="6941"/>
    <lineage>
        <taxon>Eukaryota</taxon>
        <taxon>Metazoa</taxon>
        <taxon>Ecdysozoa</taxon>
        <taxon>Arthropoda</taxon>
        <taxon>Chelicerata</taxon>
        <taxon>Arachnida</taxon>
        <taxon>Acari</taxon>
        <taxon>Parasitiformes</taxon>
        <taxon>Ixodida</taxon>
        <taxon>Ixodoidea</taxon>
        <taxon>Ixodidae</taxon>
        <taxon>Rhipicephalinae</taxon>
        <taxon>Rhipicephalus</taxon>
        <taxon>Boophilus</taxon>
    </lineage>
</organism>
<keyword evidence="3" id="KW-1133">Transmembrane helix</keyword>
<dbReference type="InterPro" id="IPR036928">
    <property type="entry name" value="AS_sf"/>
</dbReference>
<evidence type="ECO:0000259" key="4">
    <source>
        <dbReference type="Pfam" id="PF01425"/>
    </source>
</evidence>
<dbReference type="VEuPathDB" id="VectorBase:LOC119170747"/>
<dbReference type="PROSITE" id="PS00571">
    <property type="entry name" value="AMIDASES"/>
    <property type="match status" value="1"/>
</dbReference>
<dbReference type="EMBL" id="GHWJ01004838">
    <property type="protein sequence ID" value="NOV37575.1"/>
    <property type="molecule type" value="Transcribed_RNA"/>
</dbReference>
<reference evidence="5" key="1">
    <citation type="submission" date="2019-09" db="EMBL/GenBank/DDBJ databases">
        <title>Organ-specific transcriptomic study of the physiology of the cattle tick, Rhipicephalus microplus.</title>
        <authorList>
            <person name="Tirloni L."/>
            <person name="Braz G."/>
            <person name="Gandara A.C.P."/>
            <person name="Sabadin G.A."/>
            <person name="da Silva R.M."/>
            <person name="Guizzo M.G."/>
            <person name="Machado J.A."/>
            <person name="Costa E.P."/>
            <person name="Gomes H.F."/>
            <person name="Moraes J."/>
            <person name="Mota M.B.S."/>
            <person name="Mesquita R.D."/>
            <person name="Alvarenga P.H."/>
            <person name="Alves F."/>
            <person name="Seixas A."/>
            <person name="da Fonseca R.N."/>
            <person name="Fogaca A."/>
            <person name="Logullo C."/>
            <person name="Tanaka A."/>
            <person name="Daffre S."/>
            <person name="Termignoni C."/>
            <person name="Vaz I.S.Jr."/>
            <person name="Oliveira P.L."/>
            <person name="Ribeiro J.M."/>
        </authorList>
    </citation>
    <scope>NUCLEOTIDE SEQUENCE</scope>
    <source>
        <strain evidence="5">Porto Alegre</strain>
    </source>
</reference>
<keyword evidence="3" id="KW-0472">Membrane</keyword>
<evidence type="ECO:0000313" key="5">
    <source>
        <dbReference type="EMBL" id="NOV37575.1"/>
    </source>
</evidence>
<dbReference type="PANTHER" id="PTHR43372:SF3">
    <property type="entry name" value="AT07710P-RELATED"/>
    <property type="match status" value="1"/>
</dbReference>
<dbReference type="InterPro" id="IPR023631">
    <property type="entry name" value="Amidase_dom"/>
</dbReference>
<dbReference type="OrthoDB" id="6428749at2759"/>
<name>A0A6M2CV90_RHIMP</name>
<evidence type="ECO:0000256" key="3">
    <source>
        <dbReference type="SAM" id="Phobius"/>
    </source>
</evidence>
<feature type="active site" description="Charge relay system" evidence="2">
    <location>
        <position position="205"/>
    </location>
</feature>